<organism evidence="1">
    <name type="scientific">freshwater metagenome</name>
    <dbReference type="NCBI Taxonomy" id="449393"/>
    <lineage>
        <taxon>unclassified sequences</taxon>
        <taxon>metagenomes</taxon>
        <taxon>ecological metagenomes</taxon>
    </lineage>
</organism>
<evidence type="ECO:0000313" key="1">
    <source>
        <dbReference type="EMBL" id="CAB5006425.1"/>
    </source>
</evidence>
<dbReference type="AlphaFoldDB" id="A0A6J7PPI1"/>
<accession>A0A6J7PPI1</accession>
<sequence length="143" mass="15241">MHRNVLGLGATHHEHVARSVDPRGEPLSTGDDPFAVDEIGTGLQLCRVARRDARLGDGEAHAVPAFDEGEQQLGACRRRGVLVEQQRGLERVGAEHGLTRLGAPDGFVHEEVVAHGHPTATDLGRMAESPEPLGLCPLAQLGE</sequence>
<name>A0A6J7PPI1_9ZZZZ</name>
<gene>
    <name evidence="1" type="ORF">UFOPK3967_01998</name>
</gene>
<proteinExistence type="predicted"/>
<protein>
    <submittedName>
        <fullName evidence="1">Unannotated protein</fullName>
    </submittedName>
</protein>
<dbReference type="EMBL" id="CAFBOS010000135">
    <property type="protein sequence ID" value="CAB5006425.1"/>
    <property type="molecule type" value="Genomic_DNA"/>
</dbReference>
<reference evidence="1" key="1">
    <citation type="submission" date="2020-05" db="EMBL/GenBank/DDBJ databases">
        <authorList>
            <person name="Chiriac C."/>
            <person name="Salcher M."/>
            <person name="Ghai R."/>
            <person name="Kavagutti S V."/>
        </authorList>
    </citation>
    <scope>NUCLEOTIDE SEQUENCE</scope>
</reference>